<sequence length="100" mass="10553">MSSSRSLPGILAVVCLAAMPSISIPMSHGAHHGLTSVAPKSDNNGSWQLYGHTEKRRHSDVPGGGGFFSRLWSTLPIAGRDNDALLSETGIIASLRSAER</sequence>
<name>A0ACB8TFF7_9AGAM</name>
<protein>
    <submittedName>
        <fullName evidence="1">Uncharacterized protein</fullName>
    </submittedName>
</protein>
<dbReference type="Proteomes" id="UP000814140">
    <property type="component" value="Unassembled WGS sequence"/>
</dbReference>
<reference evidence="1" key="2">
    <citation type="journal article" date="2022" name="New Phytol.">
        <title>Evolutionary transition to the ectomycorrhizal habit in the genomes of a hyperdiverse lineage of mushroom-forming fungi.</title>
        <authorList>
            <person name="Looney B."/>
            <person name="Miyauchi S."/>
            <person name="Morin E."/>
            <person name="Drula E."/>
            <person name="Courty P.E."/>
            <person name="Kohler A."/>
            <person name="Kuo A."/>
            <person name="LaButti K."/>
            <person name="Pangilinan J."/>
            <person name="Lipzen A."/>
            <person name="Riley R."/>
            <person name="Andreopoulos W."/>
            <person name="He G."/>
            <person name="Johnson J."/>
            <person name="Nolan M."/>
            <person name="Tritt A."/>
            <person name="Barry K.W."/>
            <person name="Grigoriev I.V."/>
            <person name="Nagy L.G."/>
            <person name="Hibbett D."/>
            <person name="Henrissat B."/>
            <person name="Matheny P.B."/>
            <person name="Labbe J."/>
            <person name="Martin F.M."/>
        </authorList>
    </citation>
    <scope>NUCLEOTIDE SEQUENCE</scope>
    <source>
        <strain evidence="1">HHB10654</strain>
    </source>
</reference>
<comment type="caution">
    <text evidence="1">The sequence shown here is derived from an EMBL/GenBank/DDBJ whole genome shotgun (WGS) entry which is preliminary data.</text>
</comment>
<gene>
    <name evidence="1" type="ORF">BV25DRAFT_1819463</name>
</gene>
<evidence type="ECO:0000313" key="2">
    <source>
        <dbReference type="Proteomes" id="UP000814140"/>
    </source>
</evidence>
<accession>A0ACB8TFF7</accession>
<evidence type="ECO:0000313" key="1">
    <source>
        <dbReference type="EMBL" id="KAI0067169.1"/>
    </source>
</evidence>
<organism evidence="1 2">
    <name type="scientific">Artomyces pyxidatus</name>
    <dbReference type="NCBI Taxonomy" id="48021"/>
    <lineage>
        <taxon>Eukaryota</taxon>
        <taxon>Fungi</taxon>
        <taxon>Dikarya</taxon>
        <taxon>Basidiomycota</taxon>
        <taxon>Agaricomycotina</taxon>
        <taxon>Agaricomycetes</taxon>
        <taxon>Russulales</taxon>
        <taxon>Auriscalpiaceae</taxon>
        <taxon>Artomyces</taxon>
    </lineage>
</organism>
<reference evidence="1" key="1">
    <citation type="submission" date="2021-03" db="EMBL/GenBank/DDBJ databases">
        <authorList>
            <consortium name="DOE Joint Genome Institute"/>
            <person name="Ahrendt S."/>
            <person name="Looney B.P."/>
            <person name="Miyauchi S."/>
            <person name="Morin E."/>
            <person name="Drula E."/>
            <person name="Courty P.E."/>
            <person name="Chicoki N."/>
            <person name="Fauchery L."/>
            <person name="Kohler A."/>
            <person name="Kuo A."/>
            <person name="Labutti K."/>
            <person name="Pangilinan J."/>
            <person name="Lipzen A."/>
            <person name="Riley R."/>
            <person name="Andreopoulos W."/>
            <person name="He G."/>
            <person name="Johnson J."/>
            <person name="Barry K.W."/>
            <person name="Grigoriev I.V."/>
            <person name="Nagy L."/>
            <person name="Hibbett D."/>
            <person name="Henrissat B."/>
            <person name="Matheny P.B."/>
            <person name="Labbe J."/>
            <person name="Martin F."/>
        </authorList>
    </citation>
    <scope>NUCLEOTIDE SEQUENCE</scope>
    <source>
        <strain evidence="1">HHB10654</strain>
    </source>
</reference>
<dbReference type="EMBL" id="MU277190">
    <property type="protein sequence ID" value="KAI0067169.1"/>
    <property type="molecule type" value="Genomic_DNA"/>
</dbReference>
<proteinExistence type="predicted"/>
<keyword evidence="2" id="KW-1185">Reference proteome</keyword>